<reference evidence="2 3" key="1">
    <citation type="journal article" date="2014" name="Syst. Appl. Microbiol.">
        <title>Microsymbionts of Phaseolus vulgaris in acid and alkaline soils of Mexico.</title>
        <authorList>
            <person name="Verastegui-Valdes M.M."/>
            <person name="Zhang Y.J."/>
            <person name="Rivera-Orduna F.N."/>
            <person name="Cheng H.P."/>
            <person name="Sui X.H."/>
            <person name="Wang E.T."/>
        </authorList>
    </citation>
    <scope>NUCLEOTIDE SEQUENCE [LARGE SCALE GENOMIC DNA]</scope>
    <source>
        <strain evidence="2 3">FG01</strain>
    </source>
</reference>
<feature type="region of interest" description="Disordered" evidence="1">
    <location>
        <begin position="1"/>
        <end position="161"/>
    </location>
</feature>
<organism evidence="2 3">
    <name type="scientific">Sinorhizobium americanum</name>
    <dbReference type="NCBI Taxonomy" id="194963"/>
    <lineage>
        <taxon>Bacteria</taxon>
        <taxon>Pseudomonadati</taxon>
        <taxon>Pseudomonadota</taxon>
        <taxon>Alphaproteobacteria</taxon>
        <taxon>Hyphomicrobiales</taxon>
        <taxon>Rhizobiaceae</taxon>
        <taxon>Sinorhizobium/Ensifer group</taxon>
        <taxon>Sinorhizobium</taxon>
    </lineage>
</organism>
<evidence type="ECO:0000313" key="2">
    <source>
        <dbReference type="EMBL" id="POH35020.1"/>
    </source>
</evidence>
<name>A0A2S3YTQ1_9HYPH</name>
<dbReference type="AlphaFoldDB" id="A0A2S3YTQ1"/>
<protein>
    <submittedName>
        <fullName evidence="2">Uncharacterized protein</fullName>
    </submittedName>
</protein>
<dbReference type="Proteomes" id="UP000237511">
    <property type="component" value="Unassembled WGS sequence"/>
</dbReference>
<gene>
    <name evidence="2" type="ORF">ATY31_04495</name>
</gene>
<evidence type="ECO:0000313" key="3">
    <source>
        <dbReference type="Proteomes" id="UP000237511"/>
    </source>
</evidence>
<accession>A0A2S3YTQ1</accession>
<evidence type="ECO:0000256" key="1">
    <source>
        <dbReference type="SAM" id="MobiDB-lite"/>
    </source>
</evidence>
<sequence length="190" mass="20321">MKTPRKFLAQLTSRRPSANAQQSSIGNSADSKALESEAEHTPALRLSLRVAASPPAPDEEVSIDHASMASEDKAKGDDDVAQAPKQAIVAEAAQTTARHQVDHSGAEANSLVPRSAASTKSHGKPRVKRRERGRSANGESTSQSAVAPKSHQSLQASSSRDLFFHGIVNDLTEKSIRKASIRSLWNEVPQ</sequence>
<dbReference type="RefSeq" id="WP_144353230.1">
    <property type="nucleotide sequence ID" value="NZ_LODU01000006.1"/>
</dbReference>
<proteinExistence type="predicted"/>
<feature type="compositionally biased region" description="Polar residues" evidence="1">
    <location>
        <begin position="10"/>
        <end position="30"/>
    </location>
</feature>
<comment type="caution">
    <text evidence="2">The sequence shown here is derived from an EMBL/GenBank/DDBJ whole genome shotgun (WGS) entry which is preliminary data.</text>
</comment>
<feature type="compositionally biased region" description="Basic residues" evidence="1">
    <location>
        <begin position="121"/>
        <end position="132"/>
    </location>
</feature>
<feature type="compositionally biased region" description="Polar residues" evidence="1">
    <location>
        <begin position="137"/>
        <end position="160"/>
    </location>
</feature>
<dbReference type="EMBL" id="LODU01000006">
    <property type="protein sequence ID" value="POH35020.1"/>
    <property type="molecule type" value="Genomic_DNA"/>
</dbReference>
<feature type="compositionally biased region" description="Basic and acidic residues" evidence="1">
    <location>
        <begin position="32"/>
        <end position="42"/>
    </location>
</feature>